<dbReference type="InterPro" id="IPR036188">
    <property type="entry name" value="FAD/NAD-bd_sf"/>
</dbReference>
<evidence type="ECO:0000313" key="6">
    <source>
        <dbReference type="EMBL" id="UNK47682.1"/>
    </source>
</evidence>
<accession>A0ABY3WBF1</accession>
<protein>
    <submittedName>
        <fullName evidence="6">Phytoene desaturase family protein</fullName>
        <ecNumber evidence="6">1.-.-.-</ecNumber>
    </submittedName>
</protein>
<evidence type="ECO:0000256" key="1">
    <source>
        <dbReference type="ARBA" id="ARBA00004829"/>
    </source>
</evidence>
<evidence type="ECO:0000259" key="5">
    <source>
        <dbReference type="Pfam" id="PF01593"/>
    </source>
</evidence>
<dbReference type="Pfam" id="PF01593">
    <property type="entry name" value="Amino_oxidase"/>
    <property type="match status" value="1"/>
</dbReference>
<feature type="domain" description="Amine oxidase" evidence="5">
    <location>
        <begin position="22"/>
        <end position="510"/>
    </location>
</feature>
<gene>
    <name evidence="6" type="primary">crtI</name>
    <name evidence="6" type="ORF">MNQ99_14910</name>
</gene>
<dbReference type="EC" id="1.-.-.-" evidence="6"/>
<dbReference type="Proteomes" id="UP000829069">
    <property type="component" value="Chromosome"/>
</dbReference>
<evidence type="ECO:0000256" key="3">
    <source>
        <dbReference type="ARBA" id="ARBA00023002"/>
    </source>
</evidence>
<dbReference type="PANTHER" id="PTHR43734:SF1">
    <property type="entry name" value="PHYTOENE DESATURASE"/>
    <property type="match status" value="1"/>
</dbReference>
<keyword evidence="7" id="KW-1185">Reference proteome</keyword>
<comment type="similarity">
    <text evidence="4">Belongs to the carotenoid/retinoid oxidoreductase family.</text>
</comment>
<dbReference type="PANTHER" id="PTHR43734">
    <property type="entry name" value="PHYTOENE DESATURASE"/>
    <property type="match status" value="1"/>
</dbReference>
<dbReference type="InterPro" id="IPR002937">
    <property type="entry name" value="Amino_oxidase"/>
</dbReference>
<proteinExistence type="inferred from homology"/>
<keyword evidence="3 4" id="KW-0560">Oxidoreductase</keyword>
<sequence>MGPAAPPRGSAEKPVVVIGGGISGLATAGLLAKAGHRVTLLEQRSGLGGRSGRYERDGFRFDTGPSWYLMPEVIDHWFRLMGTSAAEQLDLVRLDPAYRTWFEGHAEAAEVRSGREHAVGLFEQLQSGSGAPLRRYLDEAAETYRLAKDHFLYDDFASFRGLAHPQVLRRAPRLAKLLGWSLDRYVRERFAEPRQQQVLGYPAVFLGTSPFRAPAMYHLMSHLDLDDGVYYPMGGFAALVDAMERLAREAGVRIETRATVRRIITGPSGEAARCEAVVWTDADGTQQRTPARTVVAAADLHHVETELLPAQLRSHPEPAWRRRDPGPSAVLVCLGVRGKLPELAHHNLLFTRDWKDNFGRIQAGRALADETSIYVCKPSATDDGVAPAGDENLFILVPTPAAPEWGSGGDDGEGSPIVESVADAAIDQLAAWTGVADLRGRIAVRRTYGPGDFVDGFNAWRGSALGAAHTLRQSAFLRPGNRSGKVEGLHYAGSSVRPGIGVPMCLISAELVLKAVQGIKKPGALPEPELAADAAGSSA</sequence>
<keyword evidence="2 4" id="KW-0125">Carotenoid biosynthesis</keyword>
<evidence type="ECO:0000256" key="2">
    <source>
        <dbReference type="ARBA" id="ARBA00022746"/>
    </source>
</evidence>
<evidence type="ECO:0000256" key="4">
    <source>
        <dbReference type="RuleBase" id="RU362075"/>
    </source>
</evidence>
<dbReference type="SUPFAM" id="SSF51905">
    <property type="entry name" value="FAD/NAD(P)-binding domain"/>
    <property type="match status" value="1"/>
</dbReference>
<comment type="pathway">
    <text evidence="1 4">Carotenoid biosynthesis.</text>
</comment>
<evidence type="ECO:0000313" key="7">
    <source>
        <dbReference type="Proteomes" id="UP000829069"/>
    </source>
</evidence>
<reference evidence="6 7" key="1">
    <citation type="submission" date="2022-03" db="EMBL/GenBank/DDBJ databases">
        <title>Isotopic signatures of nitrous oxide derived from detoxification processes.</title>
        <authorList>
            <person name="Behrendt U."/>
            <person name="Buchen C."/>
            <person name="Well R."/>
            <person name="Ulrich A."/>
            <person name="Rohe L."/>
            <person name="Kolb S."/>
            <person name="Schloter M."/>
            <person name="Horn M.A."/>
            <person name="Augustin J."/>
        </authorList>
    </citation>
    <scope>NUCLEOTIDE SEQUENCE [LARGE SCALE GENOMIC DNA]</scope>
    <source>
        <strain evidence="6 7">S4-C24</strain>
    </source>
</reference>
<dbReference type="Gene3D" id="3.50.50.60">
    <property type="entry name" value="FAD/NAD(P)-binding domain"/>
    <property type="match status" value="2"/>
</dbReference>
<organism evidence="6 7">
    <name type="scientific">Arthrobacter sulfonylureivorans</name>
    <dbReference type="NCBI Taxonomy" id="2486855"/>
    <lineage>
        <taxon>Bacteria</taxon>
        <taxon>Bacillati</taxon>
        <taxon>Actinomycetota</taxon>
        <taxon>Actinomycetes</taxon>
        <taxon>Micrococcales</taxon>
        <taxon>Micrococcaceae</taxon>
        <taxon>Arthrobacter</taxon>
    </lineage>
</organism>
<dbReference type="GO" id="GO:0016491">
    <property type="term" value="F:oxidoreductase activity"/>
    <property type="evidence" value="ECO:0007669"/>
    <property type="project" value="UniProtKB-KW"/>
</dbReference>
<name>A0ABY3WBF1_9MICC</name>
<dbReference type="InterPro" id="IPR014105">
    <property type="entry name" value="Carotenoid/retinoid_OxRdtase"/>
</dbReference>
<dbReference type="EMBL" id="CP093326">
    <property type="protein sequence ID" value="UNK47682.1"/>
    <property type="molecule type" value="Genomic_DNA"/>
</dbReference>
<dbReference type="NCBIfam" id="TIGR02734">
    <property type="entry name" value="crtI_fam"/>
    <property type="match status" value="1"/>
</dbReference>